<keyword evidence="5 7" id="KW-1133">Transmembrane helix</keyword>
<dbReference type="InterPro" id="IPR010290">
    <property type="entry name" value="TM_effector"/>
</dbReference>
<evidence type="ECO:0000256" key="4">
    <source>
        <dbReference type="ARBA" id="ARBA00022692"/>
    </source>
</evidence>
<evidence type="ECO:0000256" key="3">
    <source>
        <dbReference type="ARBA" id="ARBA00022475"/>
    </source>
</evidence>
<proteinExistence type="predicted"/>
<keyword evidence="6 7" id="KW-0472">Membrane</keyword>
<dbReference type="InterPro" id="IPR036259">
    <property type="entry name" value="MFS_trans_sf"/>
</dbReference>
<comment type="caution">
    <text evidence="9">The sequence shown here is derived from an EMBL/GenBank/DDBJ whole genome shotgun (WGS) entry which is preliminary data.</text>
</comment>
<dbReference type="PANTHER" id="PTHR23513:SF11">
    <property type="entry name" value="STAPHYLOFERRIN A TRANSPORTER"/>
    <property type="match status" value="1"/>
</dbReference>
<dbReference type="AlphaFoldDB" id="A0AA90H3K6"/>
<dbReference type="GO" id="GO:0005886">
    <property type="term" value="C:plasma membrane"/>
    <property type="evidence" value="ECO:0007669"/>
    <property type="project" value="UniProtKB-SubCell"/>
</dbReference>
<feature type="transmembrane region" description="Helical" evidence="7">
    <location>
        <begin position="297"/>
        <end position="315"/>
    </location>
</feature>
<dbReference type="RefSeq" id="WP_271313342.1">
    <property type="nucleotide sequence ID" value="NZ_JAAGKO020000053.1"/>
</dbReference>
<evidence type="ECO:0000256" key="1">
    <source>
        <dbReference type="ARBA" id="ARBA00004651"/>
    </source>
</evidence>
<sequence>MTQTDVGGTVLTTRSPPSLRRNARFQTLWAGSAASLLGARMADTAYPLLLLSMTGSPSVAGAFGAVQLAATLAFGLHGGSIADRCDRRKVLIIADGIRCLITSSIPVALWLHCLTVAQTMLVAVSIGAATAYGAPSRLLAVRSVVPQAQLRQALAQDEARSNGAGLIGPPVAGLLFGLARMAPFIGTALGSFTAFLAACLVRFDGRAGGRRGGGPGGGALEGLRYLARSRELRPTLAVACALNVTAMAVTLPVVVLLRSHHTASGGIGLALSGEAVGGIAGAFLIGRLHRMMRPGKLLLISTWACVPLLFAPLLPGGPVTVFLSLAVMMLTLPALRVMIDVLIFQRVDDALRGRVVSATMNLFMLGMPAGLLGSGLLVDHTSPAVTFAVLAALLTAALVPATRSASLRATDWPAT</sequence>
<dbReference type="Gene3D" id="1.20.1250.20">
    <property type="entry name" value="MFS general substrate transporter like domains"/>
    <property type="match status" value="1"/>
</dbReference>
<keyword evidence="2" id="KW-0813">Transport</keyword>
<feature type="transmembrane region" description="Helical" evidence="7">
    <location>
        <begin position="355"/>
        <end position="378"/>
    </location>
</feature>
<accession>A0AA90H3K6</accession>
<dbReference type="CDD" id="cd06173">
    <property type="entry name" value="MFS_MefA_like"/>
    <property type="match status" value="1"/>
</dbReference>
<protein>
    <submittedName>
        <fullName evidence="9">MFS transporter</fullName>
    </submittedName>
</protein>
<feature type="transmembrane region" description="Helical" evidence="7">
    <location>
        <begin position="59"/>
        <end position="78"/>
    </location>
</feature>
<dbReference type="PANTHER" id="PTHR23513">
    <property type="entry name" value="INTEGRAL MEMBRANE EFFLUX PROTEIN-RELATED"/>
    <property type="match status" value="1"/>
</dbReference>
<dbReference type="Pfam" id="PF05977">
    <property type="entry name" value="MFS_3"/>
    <property type="match status" value="1"/>
</dbReference>
<dbReference type="EMBL" id="JAAGKO020000053">
    <property type="protein sequence ID" value="MDI5966508.1"/>
    <property type="molecule type" value="Genomic_DNA"/>
</dbReference>
<evidence type="ECO:0000313" key="10">
    <source>
        <dbReference type="Proteomes" id="UP001156398"/>
    </source>
</evidence>
<keyword evidence="4 7" id="KW-0812">Transmembrane</keyword>
<name>A0AA90H3K6_9ACTN</name>
<feature type="transmembrane region" description="Helical" evidence="7">
    <location>
        <begin position="384"/>
        <end position="401"/>
    </location>
</feature>
<evidence type="ECO:0000256" key="5">
    <source>
        <dbReference type="ARBA" id="ARBA00022989"/>
    </source>
</evidence>
<keyword evidence="3" id="KW-1003">Cell membrane</keyword>
<evidence type="ECO:0000256" key="7">
    <source>
        <dbReference type="SAM" id="Phobius"/>
    </source>
</evidence>
<gene>
    <name evidence="8" type="ORF">POF43_027920</name>
    <name evidence="9" type="ORF">POF50_013560</name>
</gene>
<dbReference type="Proteomes" id="UP001156398">
    <property type="component" value="Unassembled WGS sequence"/>
</dbReference>
<organism evidence="9">
    <name type="scientific">Streptantibioticus silvisoli</name>
    <dbReference type="NCBI Taxonomy" id="2705255"/>
    <lineage>
        <taxon>Bacteria</taxon>
        <taxon>Bacillati</taxon>
        <taxon>Actinomycetota</taxon>
        <taxon>Actinomycetes</taxon>
        <taxon>Kitasatosporales</taxon>
        <taxon>Streptomycetaceae</taxon>
        <taxon>Streptantibioticus</taxon>
    </lineage>
</organism>
<dbReference type="SUPFAM" id="SSF103473">
    <property type="entry name" value="MFS general substrate transporter"/>
    <property type="match status" value="1"/>
</dbReference>
<evidence type="ECO:0000313" key="8">
    <source>
        <dbReference type="EMBL" id="MDI5966508.1"/>
    </source>
</evidence>
<evidence type="ECO:0000313" key="9">
    <source>
        <dbReference type="EMBL" id="MDI5970358.1"/>
    </source>
</evidence>
<feature type="transmembrane region" description="Helical" evidence="7">
    <location>
        <begin position="181"/>
        <end position="201"/>
    </location>
</feature>
<evidence type="ECO:0000256" key="6">
    <source>
        <dbReference type="ARBA" id="ARBA00023136"/>
    </source>
</evidence>
<reference evidence="9 10" key="1">
    <citation type="submission" date="2023-05" db="EMBL/GenBank/DDBJ databases">
        <title>Streptantibioticus silvisoli sp. nov., acidotolerant actinomycetes 1 from pine litter.</title>
        <authorList>
            <person name="Swiecimska M."/>
            <person name="Golinska P."/>
            <person name="Sangal V."/>
            <person name="Wachnowicz B."/>
            <person name="Goodfellow M."/>
        </authorList>
    </citation>
    <scope>NUCLEOTIDE SEQUENCE</scope>
    <source>
        <strain evidence="9">SL13</strain>
        <strain evidence="8 10">SL54</strain>
    </source>
</reference>
<evidence type="ECO:0000256" key="2">
    <source>
        <dbReference type="ARBA" id="ARBA00022448"/>
    </source>
</evidence>
<dbReference type="EMBL" id="JABXJJ020000015">
    <property type="protein sequence ID" value="MDI5970358.1"/>
    <property type="molecule type" value="Genomic_DNA"/>
</dbReference>
<feature type="transmembrane region" description="Helical" evidence="7">
    <location>
        <begin position="263"/>
        <end position="285"/>
    </location>
</feature>
<keyword evidence="10" id="KW-1185">Reference proteome</keyword>
<feature type="transmembrane region" description="Helical" evidence="7">
    <location>
        <begin position="321"/>
        <end position="343"/>
    </location>
</feature>
<feature type="transmembrane region" description="Helical" evidence="7">
    <location>
        <begin position="236"/>
        <end position="257"/>
    </location>
</feature>
<comment type="subcellular location">
    <subcellularLocation>
        <location evidence="1">Cell membrane</location>
        <topology evidence="1">Multi-pass membrane protein</topology>
    </subcellularLocation>
</comment>